<evidence type="ECO:0000256" key="1">
    <source>
        <dbReference type="SAM" id="MobiDB-lite"/>
    </source>
</evidence>
<sequence length="237" mass="26062">MPLVTYPGGQRERDIYLYWWDERDGDAWSGWWVTPDFPGNEEFILHGPRDTKHPADLAVGEWRSPLVEQQQLKRSLGLGFTQQSGSEALHAEGPASQPEPCHRYYARNLTRPHLPQDAETNIIPDNASIYIFANYVWIPDGLHHCKPKFKVCARDTGTRARLVPAHRVHGTSHPDLCQTPDLKARDLTAEERAQRSGKAGGGGAEGGGTVIRVGPPALGVLALLVVGVGLGVALSRR</sequence>
<evidence type="ECO:0000313" key="4">
    <source>
        <dbReference type="Proteomes" id="UP000013827"/>
    </source>
</evidence>
<dbReference type="Proteomes" id="UP000013827">
    <property type="component" value="Unassembled WGS sequence"/>
</dbReference>
<keyword evidence="2" id="KW-0812">Transmembrane</keyword>
<reference evidence="4" key="1">
    <citation type="journal article" date="2013" name="Nature">
        <title>Pan genome of the phytoplankton Emiliania underpins its global distribution.</title>
        <authorList>
            <person name="Read B.A."/>
            <person name="Kegel J."/>
            <person name="Klute M.J."/>
            <person name="Kuo A."/>
            <person name="Lefebvre S.C."/>
            <person name="Maumus F."/>
            <person name="Mayer C."/>
            <person name="Miller J."/>
            <person name="Monier A."/>
            <person name="Salamov A."/>
            <person name="Young J."/>
            <person name="Aguilar M."/>
            <person name="Claverie J.M."/>
            <person name="Frickenhaus S."/>
            <person name="Gonzalez K."/>
            <person name="Herman E.K."/>
            <person name="Lin Y.C."/>
            <person name="Napier J."/>
            <person name="Ogata H."/>
            <person name="Sarno A.F."/>
            <person name="Shmutz J."/>
            <person name="Schroeder D."/>
            <person name="de Vargas C."/>
            <person name="Verret F."/>
            <person name="von Dassow P."/>
            <person name="Valentin K."/>
            <person name="Van de Peer Y."/>
            <person name="Wheeler G."/>
            <person name="Dacks J.B."/>
            <person name="Delwiche C.F."/>
            <person name="Dyhrman S.T."/>
            <person name="Glockner G."/>
            <person name="John U."/>
            <person name="Richards T."/>
            <person name="Worden A.Z."/>
            <person name="Zhang X."/>
            <person name="Grigoriev I.V."/>
            <person name="Allen A.E."/>
            <person name="Bidle K."/>
            <person name="Borodovsky M."/>
            <person name="Bowler C."/>
            <person name="Brownlee C."/>
            <person name="Cock J.M."/>
            <person name="Elias M."/>
            <person name="Gladyshev V.N."/>
            <person name="Groth M."/>
            <person name="Guda C."/>
            <person name="Hadaegh A."/>
            <person name="Iglesias-Rodriguez M.D."/>
            <person name="Jenkins J."/>
            <person name="Jones B.M."/>
            <person name="Lawson T."/>
            <person name="Leese F."/>
            <person name="Lindquist E."/>
            <person name="Lobanov A."/>
            <person name="Lomsadze A."/>
            <person name="Malik S.B."/>
            <person name="Marsh M.E."/>
            <person name="Mackinder L."/>
            <person name="Mock T."/>
            <person name="Mueller-Roeber B."/>
            <person name="Pagarete A."/>
            <person name="Parker M."/>
            <person name="Probert I."/>
            <person name="Quesneville H."/>
            <person name="Raines C."/>
            <person name="Rensing S.A."/>
            <person name="Riano-Pachon D.M."/>
            <person name="Richier S."/>
            <person name="Rokitta S."/>
            <person name="Shiraiwa Y."/>
            <person name="Soanes D.M."/>
            <person name="van der Giezen M."/>
            <person name="Wahlund T.M."/>
            <person name="Williams B."/>
            <person name="Wilson W."/>
            <person name="Wolfe G."/>
            <person name="Wurch L.L."/>
        </authorList>
    </citation>
    <scope>NUCLEOTIDE SEQUENCE</scope>
</reference>
<dbReference type="RefSeq" id="XP_005772780.1">
    <property type="nucleotide sequence ID" value="XM_005772723.1"/>
</dbReference>
<dbReference type="KEGG" id="ehx:EMIHUDRAFT_369121"/>
<name>A0A0D3JA16_EMIH1</name>
<organism evidence="3 4">
    <name type="scientific">Emiliania huxleyi (strain CCMP1516)</name>
    <dbReference type="NCBI Taxonomy" id="280463"/>
    <lineage>
        <taxon>Eukaryota</taxon>
        <taxon>Haptista</taxon>
        <taxon>Haptophyta</taxon>
        <taxon>Prymnesiophyceae</taxon>
        <taxon>Isochrysidales</taxon>
        <taxon>Noelaerhabdaceae</taxon>
        <taxon>Emiliania</taxon>
    </lineage>
</organism>
<reference evidence="3" key="2">
    <citation type="submission" date="2024-10" db="UniProtKB">
        <authorList>
            <consortium name="EnsemblProtists"/>
        </authorList>
    </citation>
    <scope>IDENTIFICATION</scope>
</reference>
<protein>
    <submittedName>
        <fullName evidence="3">Uncharacterized protein</fullName>
    </submittedName>
</protein>
<keyword evidence="2" id="KW-0472">Membrane</keyword>
<accession>A0A0D3JA16</accession>
<dbReference type="EnsemblProtists" id="EOD20351">
    <property type="protein sequence ID" value="EOD20351"/>
    <property type="gene ID" value="EMIHUDRAFT_369121"/>
</dbReference>
<feature type="transmembrane region" description="Helical" evidence="2">
    <location>
        <begin position="217"/>
        <end position="235"/>
    </location>
</feature>
<dbReference type="HOGENOM" id="CLU_1172529_0_0_1"/>
<keyword evidence="4" id="KW-1185">Reference proteome</keyword>
<feature type="compositionally biased region" description="Gly residues" evidence="1">
    <location>
        <begin position="198"/>
        <end position="208"/>
    </location>
</feature>
<proteinExistence type="predicted"/>
<evidence type="ECO:0000313" key="3">
    <source>
        <dbReference type="EnsemblProtists" id="EOD20351"/>
    </source>
</evidence>
<evidence type="ECO:0000256" key="2">
    <source>
        <dbReference type="SAM" id="Phobius"/>
    </source>
</evidence>
<dbReference type="GeneID" id="17265907"/>
<feature type="region of interest" description="Disordered" evidence="1">
    <location>
        <begin position="189"/>
        <end position="208"/>
    </location>
</feature>
<dbReference type="AlphaFoldDB" id="A0A0D3JA16"/>
<keyword evidence="2" id="KW-1133">Transmembrane helix</keyword>
<dbReference type="PaxDb" id="2903-EOD20351"/>